<sequence>MSGKPEGSQTPKAEDEWWETASSSDEDEIESGGESKKTVKNKKKSYFKYQEQDALFAENEDEVDEKWVKKQWKKQGLQEGETSDAFLSCPCCFTMVCMNCQRHEQYPGQYRAMFVTNCTEDEDGEKEEGEKCVKCENCDYQIGVVNAEGVYTLYEVLPSDC</sequence>
<accession>A0A7S3LTC8</accession>
<name>A0A7S3LTC8_9EUKA</name>
<evidence type="ECO:0000256" key="1">
    <source>
        <dbReference type="SAM" id="MobiDB-lite"/>
    </source>
</evidence>
<dbReference type="GO" id="GO:0005634">
    <property type="term" value="C:nucleus"/>
    <property type="evidence" value="ECO:0007669"/>
    <property type="project" value="TreeGrafter"/>
</dbReference>
<dbReference type="PANTHER" id="PTHR15967:SF0">
    <property type="entry name" value="E2F-ASSOCIATED PHOSPHOPROTEIN"/>
    <property type="match status" value="1"/>
</dbReference>
<proteinExistence type="predicted"/>
<gene>
    <name evidence="2" type="ORF">PBIL07802_LOCUS25791</name>
</gene>
<protein>
    <recommendedName>
        <fullName evidence="3">E2F-associated phosphoprotein</fullName>
    </recommendedName>
</protein>
<feature type="region of interest" description="Disordered" evidence="1">
    <location>
        <begin position="1"/>
        <end position="42"/>
    </location>
</feature>
<organism evidence="2">
    <name type="scientific">Palpitomonas bilix</name>
    <dbReference type="NCBI Taxonomy" id="652834"/>
    <lineage>
        <taxon>Eukaryota</taxon>
        <taxon>Eukaryota incertae sedis</taxon>
    </lineage>
</organism>
<evidence type="ECO:0008006" key="3">
    <source>
        <dbReference type="Google" id="ProtNLM"/>
    </source>
</evidence>
<dbReference type="AlphaFoldDB" id="A0A7S3LTC8"/>
<dbReference type="InterPro" id="IPR019370">
    <property type="entry name" value="E2F-assoc_phosphoprotein"/>
</dbReference>
<evidence type="ECO:0000313" key="2">
    <source>
        <dbReference type="EMBL" id="CAE0263490.1"/>
    </source>
</evidence>
<dbReference type="PANTHER" id="PTHR15967">
    <property type="entry name" value="E2F-ASSOCIATED PHOSPHOPROTEIN"/>
    <property type="match status" value="1"/>
</dbReference>
<dbReference type="Pfam" id="PF10238">
    <property type="entry name" value="Eapp_C"/>
    <property type="match status" value="1"/>
</dbReference>
<dbReference type="EMBL" id="HBIB01039616">
    <property type="protein sequence ID" value="CAE0263490.1"/>
    <property type="molecule type" value="Transcribed_RNA"/>
</dbReference>
<reference evidence="2" key="1">
    <citation type="submission" date="2021-01" db="EMBL/GenBank/DDBJ databases">
        <authorList>
            <person name="Corre E."/>
            <person name="Pelletier E."/>
            <person name="Niang G."/>
            <person name="Scheremetjew M."/>
            <person name="Finn R."/>
            <person name="Kale V."/>
            <person name="Holt S."/>
            <person name="Cochrane G."/>
            <person name="Meng A."/>
            <person name="Brown T."/>
            <person name="Cohen L."/>
        </authorList>
    </citation>
    <scope>NUCLEOTIDE SEQUENCE</scope>
    <source>
        <strain evidence="2">NIES-2562</strain>
    </source>
</reference>